<sequence length="165" mass="19658">MNIKNIWITSEEHLKKFSDIISKTHLDTKIIKLCKIPKDFPKVRIYYFLKFPIVFFSKGEITLTENLFEYKAIKNNIRFLKSYSNLNNELNFRLEYLKVKSIEWYQCPDYFIKYYNNKWIKVICNDEVLGGSFLMCVGGIGPSMQGIIKNTDELFKMLNDNCNKY</sequence>
<protein>
    <submittedName>
        <fullName evidence="1">Uncharacterized protein</fullName>
    </submittedName>
</protein>
<comment type="caution">
    <text evidence="1">The sequence shown here is derived from an EMBL/GenBank/DDBJ whole genome shotgun (WGS) entry which is preliminary data.</text>
</comment>
<accession>A0ABW8TNW2</accession>
<dbReference type="EMBL" id="JBJHZY010000001">
    <property type="protein sequence ID" value="MFL0267412.1"/>
    <property type="molecule type" value="Genomic_DNA"/>
</dbReference>
<keyword evidence="2" id="KW-1185">Reference proteome</keyword>
<name>A0ABW8TNW2_9CLOT</name>
<dbReference type="Proteomes" id="UP001623661">
    <property type="component" value="Unassembled WGS sequence"/>
</dbReference>
<gene>
    <name evidence="1" type="ORF">ACJDUH_04785</name>
</gene>
<dbReference type="RefSeq" id="WP_406764016.1">
    <property type="nucleotide sequence ID" value="NZ_JBJHZY010000001.1"/>
</dbReference>
<evidence type="ECO:0000313" key="2">
    <source>
        <dbReference type="Proteomes" id="UP001623661"/>
    </source>
</evidence>
<proteinExistence type="predicted"/>
<reference evidence="1 2" key="1">
    <citation type="submission" date="2024-11" db="EMBL/GenBank/DDBJ databases">
        <authorList>
            <person name="Heng Y.C."/>
            <person name="Lim A.C.H."/>
            <person name="Lee J.K.Y."/>
            <person name="Kittelmann S."/>
        </authorList>
    </citation>
    <scope>NUCLEOTIDE SEQUENCE [LARGE SCALE GENOMIC DNA]</scope>
    <source>
        <strain evidence="1 2">WILCCON 0202</strain>
    </source>
</reference>
<organism evidence="1 2">
    <name type="scientific">Candidatus Clostridium radicumherbarum</name>
    <dbReference type="NCBI Taxonomy" id="3381662"/>
    <lineage>
        <taxon>Bacteria</taxon>
        <taxon>Bacillati</taxon>
        <taxon>Bacillota</taxon>
        <taxon>Clostridia</taxon>
        <taxon>Eubacteriales</taxon>
        <taxon>Clostridiaceae</taxon>
        <taxon>Clostridium</taxon>
    </lineage>
</organism>
<evidence type="ECO:0000313" key="1">
    <source>
        <dbReference type="EMBL" id="MFL0267412.1"/>
    </source>
</evidence>